<keyword evidence="4 6" id="KW-1133">Transmembrane helix</keyword>
<dbReference type="STRING" id="33978.A6M13_03020"/>
<feature type="transmembrane region" description="Helical" evidence="6">
    <location>
        <begin position="259"/>
        <end position="277"/>
    </location>
</feature>
<evidence type="ECO:0000313" key="8">
    <source>
        <dbReference type="EMBL" id="OCS85648.1"/>
    </source>
</evidence>
<evidence type="ECO:0000256" key="3">
    <source>
        <dbReference type="ARBA" id="ARBA00022692"/>
    </source>
</evidence>
<comment type="subcellular location">
    <subcellularLocation>
        <location evidence="1">Cell membrane</location>
        <topology evidence="1">Multi-pass membrane protein</topology>
    </subcellularLocation>
</comment>
<dbReference type="EMBL" id="MASJ01000012">
    <property type="protein sequence ID" value="OCS85648.1"/>
    <property type="molecule type" value="Genomic_DNA"/>
</dbReference>
<feature type="transmembrane region" description="Helical" evidence="6">
    <location>
        <begin position="60"/>
        <end position="79"/>
    </location>
</feature>
<dbReference type="GO" id="GO:0005886">
    <property type="term" value="C:plasma membrane"/>
    <property type="evidence" value="ECO:0007669"/>
    <property type="project" value="UniProtKB-SubCell"/>
</dbReference>
<feature type="transmembrane region" description="Helical" evidence="6">
    <location>
        <begin position="119"/>
        <end position="137"/>
    </location>
</feature>
<organism evidence="8 9">
    <name type="scientific">Caryophanon tenue</name>
    <dbReference type="NCBI Taxonomy" id="33978"/>
    <lineage>
        <taxon>Bacteria</taxon>
        <taxon>Bacillati</taxon>
        <taxon>Bacillota</taxon>
        <taxon>Bacilli</taxon>
        <taxon>Bacillales</taxon>
        <taxon>Caryophanaceae</taxon>
        <taxon>Caryophanon</taxon>
    </lineage>
</organism>
<feature type="transmembrane region" description="Helical" evidence="6">
    <location>
        <begin position="229"/>
        <end position="247"/>
    </location>
</feature>
<accession>A0A1C0YEQ0</accession>
<feature type="transmembrane region" description="Helical" evidence="6">
    <location>
        <begin position="283"/>
        <end position="306"/>
    </location>
</feature>
<keyword evidence="2" id="KW-0813">Transport</keyword>
<reference evidence="8 9" key="1">
    <citation type="submission" date="2016-07" db="EMBL/GenBank/DDBJ databases">
        <title>Caryophanon tenue genome sequencing.</title>
        <authorList>
            <person name="Verma A."/>
            <person name="Pal Y."/>
            <person name="Krishnamurthi S."/>
        </authorList>
    </citation>
    <scope>NUCLEOTIDE SEQUENCE [LARGE SCALE GENOMIC DNA]</scope>
    <source>
        <strain evidence="8 9">DSM 14152</strain>
    </source>
</reference>
<feature type="transmembrane region" description="Helical" evidence="6">
    <location>
        <begin position="85"/>
        <end position="107"/>
    </location>
</feature>
<dbReference type="InterPro" id="IPR011701">
    <property type="entry name" value="MFS"/>
</dbReference>
<evidence type="ECO:0000259" key="7">
    <source>
        <dbReference type="PROSITE" id="PS50850"/>
    </source>
</evidence>
<proteinExistence type="predicted"/>
<feature type="transmembrane region" description="Helical" evidence="6">
    <location>
        <begin position="196"/>
        <end position="217"/>
    </location>
</feature>
<dbReference type="RefSeq" id="WP_066544851.1">
    <property type="nucleotide sequence ID" value="NZ_MASJ01000012.1"/>
</dbReference>
<evidence type="ECO:0000256" key="5">
    <source>
        <dbReference type="ARBA" id="ARBA00023136"/>
    </source>
</evidence>
<dbReference type="InterPro" id="IPR036259">
    <property type="entry name" value="MFS_trans_sf"/>
</dbReference>
<dbReference type="Proteomes" id="UP000093199">
    <property type="component" value="Unassembled WGS sequence"/>
</dbReference>
<evidence type="ECO:0000313" key="9">
    <source>
        <dbReference type="Proteomes" id="UP000093199"/>
    </source>
</evidence>
<dbReference type="PANTHER" id="PTHR23526">
    <property type="entry name" value="INTEGRAL MEMBRANE TRANSPORT PROTEIN-RELATED"/>
    <property type="match status" value="1"/>
</dbReference>
<evidence type="ECO:0000256" key="1">
    <source>
        <dbReference type="ARBA" id="ARBA00004651"/>
    </source>
</evidence>
<dbReference type="InterPro" id="IPR052528">
    <property type="entry name" value="Sugar_transport-like"/>
</dbReference>
<evidence type="ECO:0000256" key="2">
    <source>
        <dbReference type="ARBA" id="ARBA00022448"/>
    </source>
</evidence>
<gene>
    <name evidence="8" type="ORF">A6M13_03020</name>
</gene>
<dbReference type="OrthoDB" id="9800416at2"/>
<comment type="caution">
    <text evidence="8">The sequence shown here is derived from an EMBL/GenBank/DDBJ whole genome shotgun (WGS) entry which is preliminary data.</text>
</comment>
<dbReference type="Pfam" id="PF07690">
    <property type="entry name" value="MFS_1"/>
    <property type="match status" value="1"/>
</dbReference>
<dbReference type="InterPro" id="IPR020846">
    <property type="entry name" value="MFS_dom"/>
</dbReference>
<dbReference type="InterPro" id="IPR001958">
    <property type="entry name" value="Tet-R_TetA/multi-R_MdtG-like"/>
</dbReference>
<feature type="domain" description="Major facilitator superfamily (MFS) profile" evidence="7">
    <location>
        <begin position="1"/>
        <end position="371"/>
    </location>
</feature>
<feature type="transmembrane region" description="Helical" evidence="6">
    <location>
        <begin position="342"/>
        <end position="363"/>
    </location>
</feature>
<keyword evidence="9" id="KW-1185">Reference proteome</keyword>
<sequence>MITLFFHIIINATRPVITLSADSYGASLVEIGIVTALYAFFPLFLAIYFGQLIDKLGDKLPSIIAYMSIVIALVFPIVLPNIVGIIASQILMGIANVFIPISMQNILGHESTSENRDTYFSWFTLVVALGAVIGPIVGGYLTQYFSYNMVYVFCIGCAVLGIAVVATLNIDKYSTVKERQPLIASFRLLQNHQLKVALFASALVLYSKDIFIAYFPLFGQHIGMTETEIGWMIAIQGMAIMFIRFLLPRLLDVVSRKQILFLSIFVAGLSFGAMPLFDDIYMLAIWIFLMGCGLGCGQPISMTITYNASPPDRTAEVLGLRLTVNRLAQVTAPLGFGLLGGVFGILSVFYMSSALLVAGAFVFKPSLQSFYKRKAR</sequence>
<dbReference type="AlphaFoldDB" id="A0A1C0YEQ0"/>
<evidence type="ECO:0000256" key="4">
    <source>
        <dbReference type="ARBA" id="ARBA00022989"/>
    </source>
</evidence>
<keyword evidence="5 6" id="KW-0472">Membrane</keyword>
<dbReference type="PRINTS" id="PR01035">
    <property type="entry name" value="TCRTETA"/>
</dbReference>
<dbReference type="SUPFAM" id="SSF103473">
    <property type="entry name" value="MFS general substrate transporter"/>
    <property type="match status" value="1"/>
</dbReference>
<dbReference type="PROSITE" id="PS50850">
    <property type="entry name" value="MFS"/>
    <property type="match status" value="1"/>
</dbReference>
<name>A0A1C0YEQ0_9BACL</name>
<dbReference type="PANTHER" id="PTHR23526:SF4">
    <property type="entry name" value="INTEGRAL MEMBRANE TRANSPORT PROTEIN"/>
    <property type="match status" value="1"/>
</dbReference>
<keyword evidence="3 6" id="KW-0812">Transmembrane</keyword>
<feature type="transmembrane region" description="Helical" evidence="6">
    <location>
        <begin position="24"/>
        <end position="48"/>
    </location>
</feature>
<protein>
    <recommendedName>
        <fullName evidence="7">Major facilitator superfamily (MFS) profile domain-containing protein</fullName>
    </recommendedName>
</protein>
<dbReference type="Gene3D" id="1.20.1250.20">
    <property type="entry name" value="MFS general substrate transporter like domains"/>
    <property type="match status" value="2"/>
</dbReference>
<dbReference type="GO" id="GO:0022857">
    <property type="term" value="F:transmembrane transporter activity"/>
    <property type="evidence" value="ECO:0007669"/>
    <property type="project" value="InterPro"/>
</dbReference>
<feature type="transmembrane region" description="Helical" evidence="6">
    <location>
        <begin position="149"/>
        <end position="170"/>
    </location>
</feature>
<evidence type="ECO:0000256" key="6">
    <source>
        <dbReference type="SAM" id="Phobius"/>
    </source>
</evidence>